<dbReference type="EMBL" id="JACMSC010000001">
    <property type="protein sequence ID" value="KAG6535208.1"/>
    <property type="molecule type" value="Genomic_DNA"/>
</dbReference>
<dbReference type="SUPFAM" id="SSF55008">
    <property type="entry name" value="HMA, heavy metal-associated domain"/>
    <property type="match status" value="1"/>
</dbReference>
<feature type="region of interest" description="Disordered" evidence="1">
    <location>
        <begin position="56"/>
        <end position="98"/>
    </location>
</feature>
<comment type="caution">
    <text evidence="3">The sequence shown here is derived from an EMBL/GenBank/DDBJ whole genome shotgun (WGS) entry which is preliminary data.</text>
</comment>
<evidence type="ECO:0000256" key="1">
    <source>
        <dbReference type="SAM" id="MobiDB-lite"/>
    </source>
</evidence>
<dbReference type="GO" id="GO:0046872">
    <property type="term" value="F:metal ion binding"/>
    <property type="evidence" value="ECO:0007669"/>
    <property type="project" value="InterPro"/>
</dbReference>
<dbReference type="PROSITE" id="PS50846">
    <property type="entry name" value="HMA_2"/>
    <property type="match status" value="1"/>
</dbReference>
<dbReference type="Pfam" id="PF00403">
    <property type="entry name" value="HMA"/>
    <property type="match status" value="1"/>
</dbReference>
<evidence type="ECO:0000313" key="4">
    <source>
        <dbReference type="Proteomes" id="UP000734854"/>
    </source>
</evidence>
<proteinExistence type="predicted"/>
<evidence type="ECO:0000259" key="2">
    <source>
        <dbReference type="PROSITE" id="PS50846"/>
    </source>
</evidence>
<dbReference type="Proteomes" id="UP000734854">
    <property type="component" value="Unassembled WGS sequence"/>
</dbReference>
<feature type="domain" description="HMA" evidence="2">
    <location>
        <begin position="166"/>
        <end position="232"/>
    </location>
</feature>
<dbReference type="InterPro" id="IPR036163">
    <property type="entry name" value="HMA_dom_sf"/>
</dbReference>
<dbReference type="InterPro" id="IPR044526">
    <property type="entry name" value="NAKR1-3"/>
</dbReference>
<dbReference type="PANTHER" id="PTHR46119:SF15">
    <property type="entry name" value="PROTEIN SODIUM POTASSIUM ROOT DEFECTIVE 2"/>
    <property type="match status" value="1"/>
</dbReference>
<dbReference type="Gene3D" id="3.30.70.100">
    <property type="match status" value="1"/>
</dbReference>
<gene>
    <name evidence="3" type="ORF">ZIOFF_000170</name>
</gene>
<dbReference type="InterPro" id="IPR006121">
    <property type="entry name" value="HMA_dom"/>
</dbReference>
<keyword evidence="4" id="KW-1185">Reference proteome</keyword>
<organism evidence="3 4">
    <name type="scientific">Zingiber officinale</name>
    <name type="common">Ginger</name>
    <name type="synonym">Amomum zingiber</name>
    <dbReference type="NCBI Taxonomy" id="94328"/>
    <lineage>
        <taxon>Eukaryota</taxon>
        <taxon>Viridiplantae</taxon>
        <taxon>Streptophyta</taxon>
        <taxon>Embryophyta</taxon>
        <taxon>Tracheophyta</taxon>
        <taxon>Spermatophyta</taxon>
        <taxon>Magnoliopsida</taxon>
        <taxon>Liliopsida</taxon>
        <taxon>Zingiberales</taxon>
        <taxon>Zingiberaceae</taxon>
        <taxon>Zingiber</taxon>
    </lineage>
</organism>
<dbReference type="AlphaFoldDB" id="A0A8J5IJ98"/>
<evidence type="ECO:0000313" key="3">
    <source>
        <dbReference type="EMBL" id="KAG6535208.1"/>
    </source>
</evidence>
<protein>
    <recommendedName>
        <fullName evidence="2">HMA domain-containing protein</fullName>
    </recommendedName>
</protein>
<sequence length="320" mass="34405">MASLLFKDKKGGGGVNFSCASPASAAVCTSIDLRSTIHPAGGSGGRALDRHTLHLQDPRRRPKSAAPSSIPHTPTKPKTVRPKSSEKLRSGTLGTPGSMRYLLGGEEDGGGGIIVDGAYLEEGGRELAPLVSLDPPTLKPLTSELIGSKACSVSAAAFASASERQNQVVVLRVSLHCKGCEGNVRKHISKMEGVTSFEIDFTSKKVTVVGDVTPLGVLNSIAKVKHAQFWSSPAPPSDLIPGYHTVEMMHEFAWKQANGKLEWVPCFVHCAKMETMRQETEQPFWILVRALKEAFMFCLVDHSFIIHSMLGLLIPVPSKV</sequence>
<dbReference type="PANTHER" id="PTHR46119">
    <property type="entry name" value="OS08G0405700 PROTEIN"/>
    <property type="match status" value="1"/>
</dbReference>
<name>A0A8J5IJ98_ZINOF</name>
<accession>A0A8J5IJ98</accession>
<reference evidence="3 4" key="1">
    <citation type="submission" date="2020-08" db="EMBL/GenBank/DDBJ databases">
        <title>Plant Genome Project.</title>
        <authorList>
            <person name="Zhang R.-G."/>
        </authorList>
    </citation>
    <scope>NUCLEOTIDE SEQUENCE [LARGE SCALE GENOMIC DNA]</scope>
    <source>
        <tissue evidence="3">Rhizome</tissue>
    </source>
</reference>
<dbReference type="CDD" id="cd00371">
    <property type="entry name" value="HMA"/>
    <property type="match status" value="1"/>
</dbReference>